<dbReference type="EMBL" id="CP012333">
    <property type="protein sequence ID" value="AKV04135.1"/>
    <property type="molecule type" value="Genomic_DNA"/>
</dbReference>
<organism evidence="2 3">
    <name type="scientific">Labilithrix luteola</name>
    <dbReference type="NCBI Taxonomy" id="1391654"/>
    <lineage>
        <taxon>Bacteria</taxon>
        <taxon>Pseudomonadati</taxon>
        <taxon>Myxococcota</taxon>
        <taxon>Polyangia</taxon>
        <taxon>Polyangiales</taxon>
        <taxon>Labilitrichaceae</taxon>
        <taxon>Labilithrix</taxon>
    </lineage>
</organism>
<evidence type="ECO:0000256" key="1">
    <source>
        <dbReference type="SAM" id="MobiDB-lite"/>
    </source>
</evidence>
<feature type="region of interest" description="Disordered" evidence="1">
    <location>
        <begin position="42"/>
        <end position="103"/>
    </location>
</feature>
<reference evidence="2 3" key="1">
    <citation type="submission" date="2015-08" db="EMBL/GenBank/DDBJ databases">
        <authorList>
            <person name="Babu N.S."/>
            <person name="Beckwith C.J."/>
            <person name="Beseler K.G."/>
            <person name="Brison A."/>
            <person name="Carone J.V."/>
            <person name="Caskin T.P."/>
            <person name="Diamond M."/>
            <person name="Durham M.E."/>
            <person name="Foxe J.M."/>
            <person name="Go M."/>
            <person name="Henderson B.A."/>
            <person name="Jones I.B."/>
            <person name="McGettigan J.A."/>
            <person name="Micheletti S.J."/>
            <person name="Nasrallah M.E."/>
            <person name="Ortiz D."/>
            <person name="Piller C.R."/>
            <person name="Privatt S.R."/>
            <person name="Schneider S.L."/>
            <person name="Sharp S."/>
            <person name="Smith T.C."/>
            <person name="Stanton J.D."/>
            <person name="Ullery H.E."/>
            <person name="Wilson R.J."/>
            <person name="Serrano M.G."/>
            <person name="Buck G."/>
            <person name="Lee V."/>
            <person name="Wang Y."/>
            <person name="Carvalho R."/>
            <person name="Voegtly L."/>
            <person name="Shi R."/>
            <person name="Duckworth R."/>
            <person name="Johnson A."/>
            <person name="Loviza R."/>
            <person name="Walstead R."/>
            <person name="Shah Z."/>
            <person name="Kiflezghi M."/>
            <person name="Wade K."/>
            <person name="Ball S.L."/>
            <person name="Bradley K.W."/>
            <person name="Asai D.J."/>
            <person name="Bowman C.A."/>
            <person name="Russell D.A."/>
            <person name="Pope W.H."/>
            <person name="Jacobs-Sera D."/>
            <person name="Hendrix R.W."/>
            <person name="Hatfull G.F."/>
        </authorList>
    </citation>
    <scope>NUCLEOTIDE SEQUENCE [LARGE SCALE GENOMIC DNA]</scope>
    <source>
        <strain evidence="2 3">DSM 27648</strain>
    </source>
</reference>
<accession>A0A0K1QFC5</accession>
<dbReference type="KEGG" id="llu:AKJ09_10798"/>
<feature type="compositionally biased region" description="Basic and acidic residues" evidence="1">
    <location>
        <begin position="65"/>
        <end position="80"/>
    </location>
</feature>
<dbReference type="Proteomes" id="UP000064967">
    <property type="component" value="Chromosome"/>
</dbReference>
<gene>
    <name evidence="2" type="ORF">AKJ09_10798</name>
</gene>
<name>A0A0K1QFC5_9BACT</name>
<feature type="compositionally biased region" description="Polar residues" evidence="1">
    <location>
        <begin position="83"/>
        <end position="92"/>
    </location>
</feature>
<keyword evidence="3" id="KW-1185">Reference proteome</keyword>
<protein>
    <submittedName>
        <fullName evidence="2">Uncharacterized protein</fullName>
    </submittedName>
</protein>
<proteinExistence type="predicted"/>
<dbReference type="AlphaFoldDB" id="A0A0K1QFC5"/>
<evidence type="ECO:0000313" key="2">
    <source>
        <dbReference type="EMBL" id="AKV04135.1"/>
    </source>
</evidence>
<sequence length="181" mass="19646">MKARTSFTLGGRLSLVICSATFRSVSGFLGFVLAMTTFACGSSPEPKSSHHAEEVPANSASETRLNGDKKANTEDARVDPSEPYTTPVQSSGEAPAQKATGKVSRQECSKLFDRYIELTLNTDTRFDSVPPEMLAMLKQQALSEAAQKKGDPCAKEEVPRSKYNCAMAAVTPSQWEKCMKK</sequence>
<evidence type="ECO:0000313" key="3">
    <source>
        <dbReference type="Proteomes" id="UP000064967"/>
    </source>
</evidence>
<dbReference type="STRING" id="1391654.AKJ09_10798"/>